<feature type="transmembrane region" description="Helical" evidence="16">
    <location>
        <begin position="101"/>
        <end position="122"/>
    </location>
</feature>
<comment type="subcellular location">
    <subcellularLocation>
        <location evidence="1">Endoplasmic reticulum membrane</location>
        <topology evidence="1">Multi-pass membrane protein</topology>
    </subcellularLocation>
</comment>
<feature type="transmembrane region" description="Helical" evidence="16">
    <location>
        <begin position="159"/>
        <end position="192"/>
    </location>
</feature>
<evidence type="ECO:0000256" key="15">
    <source>
        <dbReference type="SAM" id="MobiDB-lite"/>
    </source>
</evidence>
<evidence type="ECO:0000256" key="2">
    <source>
        <dbReference type="ARBA" id="ARBA00004922"/>
    </source>
</evidence>
<evidence type="ECO:0000256" key="12">
    <source>
        <dbReference type="ARBA" id="ARBA00023180"/>
    </source>
</evidence>
<feature type="transmembrane region" description="Helical" evidence="16">
    <location>
        <begin position="213"/>
        <end position="234"/>
    </location>
</feature>
<evidence type="ECO:0000256" key="9">
    <source>
        <dbReference type="ARBA" id="ARBA00022824"/>
    </source>
</evidence>
<evidence type="ECO:0000256" key="4">
    <source>
        <dbReference type="ARBA" id="ARBA00012839"/>
    </source>
</evidence>
<evidence type="ECO:0000313" key="19">
    <source>
        <dbReference type="Proteomes" id="UP000740926"/>
    </source>
</evidence>
<evidence type="ECO:0000256" key="11">
    <source>
        <dbReference type="ARBA" id="ARBA00023136"/>
    </source>
</evidence>
<evidence type="ECO:0000256" key="5">
    <source>
        <dbReference type="ARBA" id="ARBA00022676"/>
    </source>
</evidence>
<dbReference type="Pfam" id="PF16192">
    <property type="entry name" value="PMT_4TMC"/>
    <property type="match status" value="1"/>
</dbReference>
<feature type="transmembrane region" description="Helical" evidence="16">
    <location>
        <begin position="628"/>
        <end position="648"/>
    </location>
</feature>
<organism evidence="18 19">
    <name type="scientific">Rhizopus delemar</name>
    <dbReference type="NCBI Taxonomy" id="936053"/>
    <lineage>
        <taxon>Eukaryota</taxon>
        <taxon>Fungi</taxon>
        <taxon>Fungi incertae sedis</taxon>
        <taxon>Mucoromycota</taxon>
        <taxon>Mucoromycotina</taxon>
        <taxon>Mucoromycetes</taxon>
        <taxon>Mucorales</taxon>
        <taxon>Mucorineae</taxon>
        <taxon>Rhizopodaceae</taxon>
        <taxon>Rhizopus</taxon>
    </lineage>
</organism>
<dbReference type="EMBL" id="JAANIU010000320">
    <property type="protein sequence ID" value="KAG1573158.1"/>
    <property type="molecule type" value="Genomic_DNA"/>
</dbReference>
<feature type="transmembrane region" description="Helical" evidence="16">
    <location>
        <begin position="598"/>
        <end position="616"/>
    </location>
</feature>
<keyword evidence="7 16" id="KW-0812">Transmembrane</keyword>
<dbReference type="SUPFAM" id="SSF51735">
    <property type="entry name" value="NAD(P)-binding Rossmann-fold domains"/>
    <property type="match status" value="1"/>
</dbReference>
<feature type="domain" description="MIR" evidence="17">
    <location>
        <begin position="266"/>
        <end position="320"/>
    </location>
</feature>
<name>A0A9P6Z8T0_9FUNG</name>
<dbReference type="Gene3D" id="2.80.10.50">
    <property type="match status" value="1"/>
</dbReference>
<feature type="transmembrane region" description="Helical" evidence="16">
    <location>
        <begin position="575"/>
        <end position="592"/>
    </location>
</feature>
<dbReference type="GO" id="GO:0005789">
    <property type="term" value="C:endoplasmic reticulum membrane"/>
    <property type="evidence" value="ECO:0007669"/>
    <property type="project" value="UniProtKB-SubCell"/>
</dbReference>
<dbReference type="PANTHER" id="PTHR10050">
    <property type="entry name" value="DOLICHYL-PHOSPHATE-MANNOSE--PROTEIN MANNOSYLTRANSFERASE"/>
    <property type="match status" value="1"/>
</dbReference>
<gene>
    <name evidence="18" type="ORF">G6F50_003102</name>
</gene>
<evidence type="ECO:0000313" key="18">
    <source>
        <dbReference type="EMBL" id="KAG1573158.1"/>
    </source>
</evidence>
<evidence type="ECO:0000256" key="3">
    <source>
        <dbReference type="ARBA" id="ARBA00007222"/>
    </source>
</evidence>
<dbReference type="Proteomes" id="UP000740926">
    <property type="component" value="Unassembled WGS sequence"/>
</dbReference>
<evidence type="ECO:0000256" key="16">
    <source>
        <dbReference type="SAM" id="Phobius"/>
    </source>
</evidence>
<keyword evidence="8" id="KW-0677">Repeat</keyword>
<feature type="region of interest" description="Disordered" evidence="15">
    <location>
        <begin position="718"/>
        <end position="768"/>
    </location>
</feature>
<keyword evidence="19" id="KW-1185">Reference proteome</keyword>
<feature type="domain" description="MIR" evidence="17">
    <location>
        <begin position="403"/>
        <end position="459"/>
    </location>
</feature>
<comment type="similarity">
    <text evidence="3">Belongs to the glycosyltransferase 39 family.</text>
</comment>
<feature type="transmembrane region" description="Helical" evidence="16">
    <location>
        <begin position="129"/>
        <end position="147"/>
    </location>
</feature>
<dbReference type="EC" id="2.4.1.109" evidence="4"/>
<evidence type="ECO:0000256" key="8">
    <source>
        <dbReference type="ARBA" id="ARBA00022737"/>
    </source>
</evidence>
<proteinExistence type="inferred from homology"/>
<sequence length="1097" mass="124814">MTSHEIRQKSNQQYDRWIALGLFILAIPVRFKNISFPSQVVFDEVHFGKYAAYYIQQSFFFDVHPPLAKLLIAFVGWLSGFDGNFDFTSIGMEYPENVPYVQMRALGAFFGTLVVPIAYMTIRDCGHSNLAALIAALSLCFENGLIANNRLILSFSGGWWTWLLLTGIGIGCSFSSKWVGLFTMATIGLSTIKQLWQLLGNLHVTKAQYASHFIYRFFGLFIVPIIVYIATFYIHFAILTKPGAGDTFMTIEMQNELKGLQPAGVPLPIVYGSLITLRHLDSVNGYLHSHKAFYPEGSQQQQITLYPFRDDNNWWRILKANETEQKLIEDLMANDNKTPLQYVRNGDLVRLEHVETAPRKLHSHDEPAPITETTYHKEVSGYGFPDHEGDSNDFWKVEIEDDGQLLEARTSRFRLYHPNQLCRLYSNLARLPAWGFNQHEVSCMFEGKKPRTMWMIDEHANDLLPKDIPKISEHRPTFFEKFLYLQKKMWTVNQGLTERHPYESRPSAWPVLLSGISFWTGDKGQIFLLGHPLIYWVSTVSVFNLVILMSFFALRDKRGFHDHFSGLRSFYERSAGFFAAAWALHYLPFYFMERQLFLHHYMPALYFSILTMSIGLDMITRRLIKAKPLVLTVLVVAIVYTYFVYAPLTYGGPWDIEKCEDARLLETWVWGCDKYSSLSPVYVDPINEEEEGHWPEAAAELEEAEEEVEEDWPVIETSVEETEEEEDWSKPTLTEEEEEEEEDFETATYEEEDVPTEAPDIPEPESDFVDGTELVAGADEDEDDEWPMTVFGMDPEAEDNDTPVEIKDIPITKHVEFTNNAMAEPIARKLLVVGGTGLLGLNVCKIAAQKGWETVSLSRNGEPAIFQQRGKPEWAEKVQWASGNSLDPDSYKNVLLGVTDVVHSVGILLERDYKDIAQSASLCEAVDKLPRLLLNDHGNPLDPKYENGSRPTYEMMNRDTAITVANEVAKLPSIKSFVYISASQVLPFIDPRYYTTKREAETHLFRTGKFKTIALRPGLMYNTSRPALAPVVDALKFVNAITKPFKKDIASLPGGKIITTAPLGTEQVARAAIASIEASEHGIFDVEDIERLSYSFS</sequence>
<dbReference type="Gene3D" id="3.40.50.720">
    <property type="entry name" value="NAD(P)-binding Rossmann-like Domain"/>
    <property type="match status" value="1"/>
</dbReference>
<evidence type="ECO:0000256" key="10">
    <source>
        <dbReference type="ARBA" id="ARBA00022989"/>
    </source>
</evidence>
<keyword evidence="12" id="KW-0325">Glycoprotein</keyword>
<dbReference type="SUPFAM" id="SSF82109">
    <property type="entry name" value="MIR domain"/>
    <property type="match status" value="1"/>
</dbReference>
<dbReference type="SMART" id="SM00472">
    <property type="entry name" value="MIR"/>
    <property type="match status" value="3"/>
</dbReference>
<protein>
    <recommendedName>
        <fullName evidence="4">dolichyl-phosphate-mannose--protein mannosyltransferase</fullName>
        <ecNumber evidence="4">2.4.1.109</ecNumber>
    </recommendedName>
</protein>
<comment type="caution">
    <text evidence="18">The sequence shown here is derived from an EMBL/GenBank/DDBJ whole genome shotgun (WGS) entry which is preliminary data.</text>
</comment>
<dbReference type="PROSITE" id="PS50919">
    <property type="entry name" value="MIR"/>
    <property type="match status" value="3"/>
</dbReference>
<dbReference type="InterPro" id="IPR003342">
    <property type="entry name" value="ArnT-like_N"/>
</dbReference>
<dbReference type="InterPro" id="IPR027005">
    <property type="entry name" value="PMT-like"/>
</dbReference>
<dbReference type="InterPro" id="IPR036291">
    <property type="entry name" value="NAD(P)-bd_dom_sf"/>
</dbReference>
<keyword evidence="5" id="KW-0328">Glycosyltransferase</keyword>
<dbReference type="GO" id="GO:0004169">
    <property type="term" value="F:dolichyl-phosphate-mannose-protein mannosyltransferase activity"/>
    <property type="evidence" value="ECO:0007669"/>
    <property type="project" value="UniProtKB-EC"/>
</dbReference>
<feature type="compositionally biased region" description="Acidic residues" evidence="15">
    <location>
        <begin position="734"/>
        <end position="768"/>
    </location>
</feature>
<keyword evidence="10 16" id="KW-1133">Transmembrane helix</keyword>
<keyword evidence="11 16" id="KW-0472">Membrane</keyword>
<feature type="transmembrane region" description="Helical" evidence="16">
    <location>
        <begin position="533"/>
        <end position="554"/>
    </location>
</feature>
<dbReference type="InterPro" id="IPR032421">
    <property type="entry name" value="PMT_4TMC"/>
</dbReference>
<dbReference type="PANTHER" id="PTHR10050:SF50">
    <property type="entry name" value="DOLICHYL-PHOSPHATE-MANNOSE--PROTEIN MANNOSYLTRANSFERASE 1-RELATED"/>
    <property type="match status" value="1"/>
</dbReference>
<evidence type="ECO:0000259" key="17">
    <source>
        <dbReference type="PROSITE" id="PS50919"/>
    </source>
</evidence>
<feature type="compositionally biased region" description="Acidic residues" evidence="15">
    <location>
        <begin position="718"/>
        <end position="727"/>
    </location>
</feature>
<evidence type="ECO:0000256" key="7">
    <source>
        <dbReference type="ARBA" id="ARBA00022692"/>
    </source>
</evidence>
<dbReference type="AlphaFoldDB" id="A0A9P6Z8T0"/>
<evidence type="ECO:0000256" key="14">
    <source>
        <dbReference type="ARBA" id="ARBA00045102"/>
    </source>
</evidence>
<comment type="catalytic activity">
    <reaction evidence="13">
        <text>a di-trans,poly-cis-dolichyl beta-D-mannosyl phosphate + L-threonyl-[protein] = 3-O-(alpha-D-mannosyl)-L-threonyl-[protein] + a di-trans,poly-cis-dolichyl phosphate + H(+)</text>
        <dbReference type="Rhea" id="RHEA:53396"/>
        <dbReference type="Rhea" id="RHEA-COMP:11060"/>
        <dbReference type="Rhea" id="RHEA-COMP:13547"/>
        <dbReference type="Rhea" id="RHEA-COMP:19498"/>
        <dbReference type="Rhea" id="RHEA-COMP:19501"/>
        <dbReference type="ChEBI" id="CHEBI:15378"/>
        <dbReference type="ChEBI" id="CHEBI:30013"/>
        <dbReference type="ChEBI" id="CHEBI:57683"/>
        <dbReference type="ChEBI" id="CHEBI:58211"/>
        <dbReference type="ChEBI" id="CHEBI:137323"/>
        <dbReference type="EC" id="2.4.1.109"/>
    </reaction>
</comment>
<feature type="domain" description="MIR" evidence="17">
    <location>
        <begin position="340"/>
        <end position="400"/>
    </location>
</feature>
<dbReference type="Pfam" id="PF02366">
    <property type="entry name" value="PMT"/>
    <property type="match status" value="2"/>
</dbReference>
<evidence type="ECO:0000256" key="13">
    <source>
        <dbReference type="ARBA" id="ARBA00045085"/>
    </source>
</evidence>
<evidence type="ECO:0000256" key="1">
    <source>
        <dbReference type="ARBA" id="ARBA00004477"/>
    </source>
</evidence>
<comment type="pathway">
    <text evidence="2">Protein modification; protein glycosylation.</text>
</comment>
<dbReference type="Pfam" id="PF02815">
    <property type="entry name" value="MIR"/>
    <property type="match status" value="1"/>
</dbReference>
<dbReference type="InterPro" id="IPR016093">
    <property type="entry name" value="MIR_motif"/>
</dbReference>
<accession>A0A9P6Z8T0</accession>
<dbReference type="InterPro" id="IPR036300">
    <property type="entry name" value="MIR_dom_sf"/>
</dbReference>
<keyword evidence="6" id="KW-0808">Transferase</keyword>
<comment type="catalytic activity">
    <reaction evidence="14">
        <text>a di-trans,poly-cis-dolichyl beta-D-mannosyl phosphate + L-seryl-[protein] = 3-O-(alpha-D-mannosyl)-L-seryl-[protein] + a di-trans,poly-cis-dolichyl phosphate + H(+)</text>
        <dbReference type="Rhea" id="RHEA:17377"/>
        <dbReference type="Rhea" id="RHEA-COMP:9863"/>
        <dbReference type="Rhea" id="RHEA-COMP:13546"/>
        <dbReference type="Rhea" id="RHEA-COMP:19498"/>
        <dbReference type="Rhea" id="RHEA-COMP:19501"/>
        <dbReference type="ChEBI" id="CHEBI:15378"/>
        <dbReference type="ChEBI" id="CHEBI:29999"/>
        <dbReference type="ChEBI" id="CHEBI:57683"/>
        <dbReference type="ChEBI" id="CHEBI:58211"/>
        <dbReference type="ChEBI" id="CHEBI:137321"/>
        <dbReference type="EC" id="2.4.1.109"/>
    </reaction>
</comment>
<reference evidence="18 19" key="1">
    <citation type="journal article" date="2020" name="Microb. Genom.">
        <title>Genetic diversity of clinical and environmental Mucorales isolates obtained from an investigation of mucormycosis cases among solid organ transplant recipients.</title>
        <authorList>
            <person name="Nguyen M.H."/>
            <person name="Kaul D."/>
            <person name="Muto C."/>
            <person name="Cheng S.J."/>
            <person name="Richter R.A."/>
            <person name="Bruno V.M."/>
            <person name="Liu G."/>
            <person name="Beyhan S."/>
            <person name="Sundermann A.J."/>
            <person name="Mounaud S."/>
            <person name="Pasculle A.W."/>
            <person name="Nierman W.C."/>
            <person name="Driscoll E."/>
            <person name="Cumbie R."/>
            <person name="Clancy C.J."/>
            <person name="Dupont C.L."/>
        </authorList>
    </citation>
    <scope>NUCLEOTIDE SEQUENCE [LARGE SCALE GENOMIC DNA]</scope>
    <source>
        <strain evidence="18 19">GL24</strain>
    </source>
</reference>
<evidence type="ECO:0000256" key="6">
    <source>
        <dbReference type="ARBA" id="ARBA00022679"/>
    </source>
</evidence>
<keyword evidence="9" id="KW-0256">Endoplasmic reticulum</keyword>